<dbReference type="Proteomes" id="UP000199087">
    <property type="component" value="Unassembled WGS sequence"/>
</dbReference>
<dbReference type="STRING" id="1499688.BN000_00946"/>
<evidence type="ECO:0000256" key="1">
    <source>
        <dbReference type="ARBA" id="ARBA00001924"/>
    </source>
</evidence>
<evidence type="ECO:0000256" key="4">
    <source>
        <dbReference type="ARBA" id="ARBA00023002"/>
    </source>
</evidence>
<feature type="domain" description="Moybdenum cofactor oxidoreductase dimerisation" evidence="6">
    <location>
        <begin position="234"/>
        <end position="348"/>
    </location>
</feature>
<dbReference type="InterPro" id="IPR036374">
    <property type="entry name" value="OxRdtase_Mopterin-bd_sf"/>
</dbReference>
<protein>
    <submittedName>
        <fullName evidence="7">Sulfite oxidase</fullName>
    </submittedName>
</protein>
<dbReference type="AlphaFoldDB" id="A0A0U1NSL3"/>
<keyword evidence="8" id="KW-1185">Reference proteome</keyword>
<sequence length="349" mass="40294">MGIKPYLITKSLTPENQETPINFIKGDIVNYKLFYRRNHFSYPNFLTSFYFLPIEGLVRFPKVFSLQEIRVLPSKTVKVILECAGNKRELFNPKVFGEQWGKGAISQGKWKGTPLSALLQYTGLLETAKEIVFEGYDFGERTDTNQQYHFSRSLPLEIALHPDTIIAYEYNDQPIPFKHGYPLRLIVPGWYAMASVKWIKKITVIDHEFTGPFQAIDYVYYPNRDSDIGKIPVTTINLNSTIQKPLNLQVLNTGNHTIEGIAWTGRGKVLKVEISLDGGRTWEAAKIFLSTENYSWVRWIYEWQVTEKGEYMIISKAIDSEGRMQPNEPIWNRKGYGYNAIDKIEVKVE</sequence>
<dbReference type="Gene3D" id="3.90.420.10">
    <property type="entry name" value="Oxidoreductase, molybdopterin-binding domain"/>
    <property type="match status" value="1"/>
</dbReference>
<dbReference type="CDD" id="cd02110">
    <property type="entry name" value="SO_family_Moco_dimer"/>
    <property type="match status" value="1"/>
</dbReference>
<proteinExistence type="predicted"/>
<accession>A0A0U1NSL3</accession>
<dbReference type="PRINTS" id="PR00407">
    <property type="entry name" value="EUMOPTERIN"/>
</dbReference>
<dbReference type="GO" id="GO:0030151">
    <property type="term" value="F:molybdenum ion binding"/>
    <property type="evidence" value="ECO:0007669"/>
    <property type="project" value="InterPro"/>
</dbReference>
<dbReference type="GO" id="GO:0020037">
    <property type="term" value="F:heme binding"/>
    <property type="evidence" value="ECO:0007669"/>
    <property type="project" value="TreeGrafter"/>
</dbReference>
<keyword evidence="3" id="KW-0479">Metal-binding</keyword>
<evidence type="ECO:0000259" key="6">
    <source>
        <dbReference type="Pfam" id="PF03404"/>
    </source>
</evidence>
<dbReference type="InterPro" id="IPR005066">
    <property type="entry name" value="MoCF_OxRdtse_dimer"/>
</dbReference>
<organism evidence="7 8">
    <name type="scientific">Neobacillus massiliamazoniensis</name>
    <dbReference type="NCBI Taxonomy" id="1499688"/>
    <lineage>
        <taxon>Bacteria</taxon>
        <taxon>Bacillati</taxon>
        <taxon>Bacillota</taxon>
        <taxon>Bacilli</taxon>
        <taxon>Bacillales</taxon>
        <taxon>Bacillaceae</taxon>
        <taxon>Neobacillus</taxon>
    </lineage>
</organism>
<dbReference type="GO" id="GO:0008482">
    <property type="term" value="F:sulfite oxidase activity"/>
    <property type="evidence" value="ECO:0007669"/>
    <property type="project" value="TreeGrafter"/>
</dbReference>
<dbReference type="InterPro" id="IPR008335">
    <property type="entry name" value="Mopterin_OxRdtase_euk"/>
</dbReference>
<dbReference type="PANTHER" id="PTHR19372">
    <property type="entry name" value="SULFITE REDUCTASE"/>
    <property type="match status" value="1"/>
</dbReference>
<dbReference type="Gene3D" id="2.60.40.650">
    <property type="match status" value="1"/>
</dbReference>
<evidence type="ECO:0000256" key="2">
    <source>
        <dbReference type="ARBA" id="ARBA00022505"/>
    </source>
</evidence>
<gene>
    <name evidence="7" type="ORF">BN000_00946</name>
</gene>
<dbReference type="GO" id="GO:0006790">
    <property type="term" value="P:sulfur compound metabolic process"/>
    <property type="evidence" value="ECO:0007669"/>
    <property type="project" value="TreeGrafter"/>
</dbReference>
<dbReference type="Pfam" id="PF03404">
    <property type="entry name" value="Mo-co_dimer"/>
    <property type="match status" value="1"/>
</dbReference>
<dbReference type="InterPro" id="IPR000572">
    <property type="entry name" value="OxRdtase_Mopterin-bd_dom"/>
</dbReference>
<dbReference type="SUPFAM" id="SSF56524">
    <property type="entry name" value="Oxidoreductase molybdopterin-binding domain"/>
    <property type="match status" value="1"/>
</dbReference>
<name>A0A0U1NSL3_9BACI</name>
<dbReference type="RefSeq" id="WP_245640309.1">
    <property type="nucleotide sequence ID" value="NZ_CVRB01000001.1"/>
</dbReference>
<evidence type="ECO:0000313" key="8">
    <source>
        <dbReference type="Proteomes" id="UP000199087"/>
    </source>
</evidence>
<reference evidence="8" key="1">
    <citation type="submission" date="2015-05" db="EMBL/GenBank/DDBJ databases">
        <authorList>
            <person name="Urmite Genomes"/>
        </authorList>
    </citation>
    <scope>NUCLEOTIDE SEQUENCE [LARGE SCALE GENOMIC DNA]</scope>
    <source>
        <strain evidence="8">LF1</strain>
    </source>
</reference>
<keyword evidence="2" id="KW-0500">Molybdenum</keyword>
<dbReference type="Pfam" id="PF00174">
    <property type="entry name" value="Oxidored_molyb"/>
    <property type="match status" value="1"/>
</dbReference>
<keyword evidence="4" id="KW-0560">Oxidoreductase</keyword>
<dbReference type="GO" id="GO:0043546">
    <property type="term" value="F:molybdopterin cofactor binding"/>
    <property type="evidence" value="ECO:0007669"/>
    <property type="project" value="TreeGrafter"/>
</dbReference>
<dbReference type="PANTHER" id="PTHR19372:SF7">
    <property type="entry name" value="SULFITE OXIDASE, MITOCHONDRIAL"/>
    <property type="match status" value="1"/>
</dbReference>
<evidence type="ECO:0000313" key="7">
    <source>
        <dbReference type="EMBL" id="CRK81051.1"/>
    </source>
</evidence>
<feature type="domain" description="Oxidoreductase molybdopterin-binding" evidence="5">
    <location>
        <begin position="39"/>
        <end position="212"/>
    </location>
</feature>
<dbReference type="EMBL" id="CVRB01000001">
    <property type="protein sequence ID" value="CRK81051.1"/>
    <property type="molecule type" value="Genomic_DNA"/>
</dbReference>
<evidence type="ECO:0000259" key="5">
    <source>
        <dbReference type="Pfam" id="PF00174"/>
    </source>
</evidence>
<evidence type="ECO:0000256" key="3">
    <source>
        <dbReference type="ARBA" id="ARBA00022723"/>
    </source>
</evidence>
<comment type="cofactor">
    <cofactor evidence="1">
        <name>Mo-molybdopterin</name>
        <dbReference type="ChEBI" id="CHEBI:71302"/>
    </cofactor>
</comment>
<dbReference type="SUPFAM" id="SSF81296">
    <property type="entry name" value="E set domains"/>
    <property type="match status" value="1"/>
</dbReference>
<dbReference type="InterPro" id="IPR014756">
    <property type="entry name" value="Ig_E-set"/>
</dbReference>